<dbReference type="AlphaFoldDB" id="A0A9K3L613"/>
<accession>A0A9K3L613</accession>
<evidence type="ECO:0000313" key="3">
    <source>
        <dbReference type="EMBL" id="KAG7355461.1"/>
    </source>
</evidence>
<keyword evidence="2" id="KW-0732">Signal</keyword>
<feature type="compositionally biased region" description="Low complexity" evidence="1">
    <location>
        <begin position="69"/>
        <end position="82"/>
    </location>
</feature>
<reference evidence="3" key="1">
    <citation type="journal article" date="2021" name="Sci. Rep.">
        <title>Diploid genomic architecture of Nitzschia inconspicua, an elite biomass production diatom.</title>
        <authorList>
            <person name="Oliver A."/>
            <person name="Podell S."/>
            <person name="Pinowska A."/>
            <person name="Traller J.C."/>
            <person name="Smith S.R."/>
            <person name="McClure R."/>
            <person name="Beliaev A."/>
            <person name="Bohutskyi P."/>
            <person name="Hill E.A."/>
            <person name="Rabines A."/>
            <person name="Zheng H."/>
            <person name="Allen L.Z."/>
            <person name="Kuo A."/>
            <person name="Grigoriev I.V."/>
            <person name="Allen A.E."/>
            <person name="Hazlebeck D."/>
            <person name="Allen E.E."/>
        </authorList>
    </citation>
    <scope>NUCLEOTIDE SEQUENCE</scope>
    <source>
        <strain evidence="3">Hildebrandi</strain>
    </source>
</reference>
<keyword evidence="4" id="KW-1185">Reference proteome</keyword>
<proteinExistence type="predicted"/>
<evidence type="ECO:0000256" key="1">
    <source>
        <dbReference type="SAM" id="MobiDB-lite"/>
    </source>
</evidence>
<feature type="signal peptide" evidence="2">
    <location>
        <begin position="1"/>
        <end position="21"/>
    </location>
</feature>
<feature type="region of interest" description="Disordered" evidence="1">
    <location>
        <begin position="57"/>
        <end position="88"/>
    </location>
</feature>
<dbReference type="Proteomes" id="UP000693970">
    <property type="component" value="Unassembled WGS sequence"/>
</dbReference>
<dbReference type="EMBL" id="JAGRRH010000015">
    <property type="protein sequence ID" value="KAG7355461.1"/>
    <property type="molecule type" value="Genomic_DNA"/>
</dbReference>
<evidence type="ECO:0000256" key="2">
    <source>
        <dbReference type="SAM" id="SignalP"/>
    </source>
</evidence>
<organism evidence="3 4">
    <name type="scientific">Nitzschia inconspicua</name>
    <dbReference type="NCBI Taxonomy" id="303405"/>
    <lineage>
        <taxon>Eukaryota</taxon>
        <taxon>Sar</taxon>
        <taxon>Stramenopiles</taxon>
        <taxon>Ochrophyta</taxon>
        <taxon>Bacillariophyta</taxon>
        <taxon>Bacillariophyceae</taxon>
        <taxon>Bacillariophycidae</taxon>
        <taxon>Bacillariales</taxon>
        <taxon>Bacillariaceae</taxon>
        <taxon>Nitzschia</taxon>
    </lineage>
</organism>
<sequence>MSNSWYSSTLFVLHHIAKVLEVCVGIAFVQKERDQELPLMQRKRILEGPWRYGVHYQERKSSTNSGEANNSDITTNNNNNNNNDEEEDTLSKVNCDNTIDNNKTLFSVGSSCDDIATTTTDTVQDRLSQNLLLQEGRPTTIIELNNELLPHVDSVEAANIVIAHDTSNNETTSSDADELATPKDIRAWRCLSSSMEVEKMRV</sequence>
<gene>
    <name evidence="3" type="ORF">IV203_000147</name>
</gene>
<feature type="chain" id="PRO_5039912488" evidence="2">
    <location>
        <begin position="22"/>
        <end position="202"/>
    </location>
</feature>
<protein>
    <submittedName>
        <fullName evidence="3">Uncharacterized protein</fullName>
    </submittedName>
</protein>
<name>A0A9K3L613_9STRA</name>
<comment type="caution">
    <text evidence="3">The sequence shown here is derived from an EMBL/GenBank/DDBJ whole genome shotgun (WGS) entry which is preliminary data.</text>
</comment>
<reference evidence="3" key="2">
    <citation type="submission" date="2021-04" db="EMBL/GenBank/DDBJ databases">
        <authorList>
            <person name="Podell S."/>
        </authorList>
    </citation>
    <scope>NUCLEOTIDE SEQUENCE</scope>
    <source>
        <strain evidence="3">Hildebrandi</strain>
    </source>
</reference>
<evidence type="ECO:0000313" key="4">
    <source>
        <dbReference type="Proteomes" id="UP000693970"/>
    </source>
</evidence>